<evidence type="ECO:0000313" key="2">
    <source>
        <dbReference type="Proteomes" id="UP000003711"/>
    </source>
</evidence>
<dbReference type="Proteomes" id="UP000003711">
    <property type="component" value="Unassembled WGS sequence"/>
</dbReference>
<reference evidence="1 2" key="2">
    <citation type="submission" date="2009-01" db="EMBL/GenBank/DDBJ databases">
        <title>Draft genome sequence of Bacteroides cellulosilyticus (DSM 14838).</title>
        <authorList>
            <person name="Sudarsanam P."/>
            <person name="Ley R."/>
            <person name="Guruge J."/>
            <person name="Turnbaugh P.J."/>
            <person name="Mahowald M."/>
            <person name="Liep D."/>
            <person name="Gordon J."/>
        </authorList>
    </citation>
    <scope>NUCLEOTIDE SEQUENCE [LARGE SCALE GENOMIC DNA]</scope>
    <source>
        <strain evidence="1 2">DSM 14838</strain>
    </source>
</reference>
<organism evidence="1 2">
    <name type="scientific">Bacteroides cellulosilyticus DSM 14838</name>
    <dbReference type="NCBI Taxonomy" id="537012"/>
    <lineage>
        <taxon>Bacteria</taxon>
        <taxon>Pseudomonadati</taxon>
        <taxon>Bacteroidota</taxon>
        <taxon>Bacteroidia</taxon>
        <taxon>Bacteroidales</taxon>
        <taxon>Bacteroidaceae</taxon>
        <taxon>Bacteroides</taxon>
    </lineage>
</organism>
<protein>
    <submittedName>
        <fullName evidence="1">Uncharacterized protein</fullName>
    </submittedName>
</protein>
<evidence type="ECO:0000313" key="1">
    <source>
        <dbReference type="EMBL" id="EEF87085.1"/>
    </source>
</evidence>
<dbReference type="EMBL" id="ACCH01000438">
    <property type="protein sequence ID" value="EEF87085.1"/>
    <property type="molecule type" value="Genomic_DNA"/>
</dbReference>
<sequence>MIILLSQIPFFPPNGGGKKKERKHSLLNKCGKKGKGDRIIKRDVTAVIS</sequence>
<dbReference type="AlphaFoldDB" id="E2NLW3"/>
<accession>E2NLW3</accession>
<gene>
    <name evidence="1" type="ORF">BACCELL_05307</name>
</gene>
<comment type="caution">
    <text evidence="1">The sequence shown here is derived from an EMBL/GenBank/DDBJ whole genome shotgun (WGS) entry which is preliminary data.</text>
</comment>
<reference evidence="1 2" key="1">
    <citation type="submission" date="2008-12" db="EMBL/GenBank/DDBJ databases">
        <authorList>
            <person name="Fulton L."/>
            <person name="Clifton S."/>
            <person name="Fulton B."/>
            <person name="Xu J."/>
            <person name="Minx P."/>
            <person name="Pepin K.H."/>
            <person name="Johnson M."/>
            <person name="Bhonagiri V."/>
            <person name="Nash W.E."/>
            <person name="Mardis E.R."/>
            <person name="Wilson R.K."/>
        </authorList>
    </citation>
    <scope>NUCLEOTIDE SEQUENCE [LARGE SCALE GENOMIC DNA]</scope>
    <source>
        <strain evidence="1 2">DSM 14838</strain>
    </source>
</reference>
<name>E2NLW3_9BACE</name>
<proteinExistence type="predicted"/>
<dbReference type="HOGENOM" id="CLU_3132057_0_0_10"/>